<dbReference type="AlphaFoldDB" id="A0A504JKI7"/>
<evidence type="ECO:0000313" key="3">
    <source>
        <dbReference type="Proteomes" id="UP000315540"/>
    </source>
</evidence>
<comment type="caution">
    <text evidence="2">The sequence shown here is derived from an EMBL/GenBank/DDBJ whole genome shotgun (WGS) entry which is preliminary data.</text>
</comment>
<organism evidence="2 3">
    <name type="scientific">Aquimarina algicola</name>
    <dbReference type="NCBI Taxonomy" id="2589995"/>
    <lineage>
        <taxon>Bacteria</taxon>
        <taxon>Pseudomonadati</taxon>
        <taxon>Bacteroidota</taxon>
        <taxon>Flavobacteriia</taxon>
        <taxon>Flavobacteriales</taxon>
        <taxon>Flavobacteriaceae</taxon>
        <taxon>Aquimarina</taxon>
    </lineage>
</organism>
<dbReference type="SUPFAM" id="SSF51905">
    <property type="entry name" value="FAD/NAD(P)-binding domain"/>
    <property type="match status" value="1"/>
</dbReference>
<dbReference type="Pfam" id="PF01494">
    <property type="entry name" value="FAD_binding_3"/>
    <property type="match status" value="1"/>
</dbReference>
<gene>
    <name evidence="2" type="ORF">FHK87_01175</name>
</gene>
<dbReference type="PANTHER" id="PTHR42685">
    <property type="entry name" value="GERANYLGERANYL DIPHOSPHATE REDUCTASE"/>
    <property type="match status" value="1"/>
</dbReference>
<evidence type="ECO:0000313" key="2">
    <source>
        <dbReference type="EMBL" id="TPN88855.1"/>
    </source>
</evidence>
<evidence type="ECO:0000259" key="1">
    <source>
        <dbReference type="Pfam" id="PF01494"/>
    </source>
</evidence>
<dbReference type="PRINTS" id="PR00420">
    <property type="entry name" value="RNGMNOXGNASE"/>
</dbReference>
<reference evidence="2 3" key="1">
    <citation type="submission" date="2019-06" db="EMBL/GenBank/DDBJ databases">
        <authorList>
            <person name="Meng X."/>
        </authorList>
    </citation>
    <scope>NUCLEOTIDE SEQUENCE [LARGE SCALE GENOMIC DNA]</scope>
    <source>
        <strain evidence="2 3">M625</strain>
    </source>
</reference>
<name>A0A504JKI7_9FLAO</name>
<proteinExistence type="predicted"/>
<dbReference type="GO" id="GO:0071949">
    <property type="term" value="F:FAD binding"/>
    <property type="evidence" value="ECO:0007669"/>
    <property type="project" value="InterPro"/>
</dbReference>
<dbReference type="EMBL" id="VFWZ01000001">
    <property type="protein sequence ID" value="TPN88855.1"/>
    <property type="molecule type" value="Genomic_DNA"/>
</dbReference>
<dbReference type="RefSeq" id="WP_140588806.1">
    <property type="nucleotide sequence ID" value="NZ_VFWZ01000001.1"/>
</dbReference>
<dbReference type="PANTHER" id="PTHR42685:SF22">
    <property type="entry name" value="CONDITIONED MEDIUM FACTOR RECEPTOR 1"/>
    <property type="match status" value="1"/>
</dbReference>
<dbReference type="InterPro" id="IPR036188">
    <property type="entry name" value="FAD/NAD-bd_sf"/>
</dbReference>
<protein>
    <submittedName>
        <fullName evidence="2">NAD(P)/FAD-dependent oxidoreductase</fullName>
    </submittedName>
</protein>
<dbReference type="InterPro" id="IPR002938">
    <property type="entry name" value="FAD-bd"/>
</dbReference>
<keyword evidence="3" id="KW-1185">Reference proteome</keyword>
<dbReference type="OrthoDB" id="1142316at2"/>
<sequence>MKTLHTIIVGGGLAGLTSAIHLSKHGSKVSVFEKNTYPKHKVCGEYISNEVLPYLEYLDIDINTIQPVWISKLSISTQKRDQITHKLPLGGFGISRYTLDHFLYKKALEQGVTFFHEQVLDIKYHENTFYVHTNKGDFEADYVLGAYGKRSILDKTLQRSFSFKKSPWLAVKAHYESDFDPELVALHNFRGGYCGLSMVEDQKINACYLVNYNSFKNYKDITSFQESEISQNPHLDSFFKNANLLFDKPITISQINFSRKKPVENHIFMIGDAAGLIHPLCGNGMAMAIQSSQILCELLLTKTKERTLEERKYIERLYQKKWNSTFSRRLYAGRILQRILLKENLQQYSFKIASKLPKVVPTIIKQTHGKPITIAC</sequence>
<dbReference type="Gene3D" id="3.50.50.60">
    <property type="entry name" value="FAD/NAD(P)-binding domain"/>
    <property type="match status" value="1"/>
</dbReference>
<dbReference type="InterPro" id="IPR050407">
    <property type="entry name" value="Geranylgeranyl_reductase"/>
</dbReference>
<accession>A0A504JKI7</accession>
<feature type="domain" description="FAD-binding" evidence="1">
    <location>
        <begin position="5"/>
        <end position="304"/>
    </location>
</feature>
<dbReference type="Proteomes" id="UP000315540">
    <property type="component" value="Unassembled WGS sequence"/>
</dbReference>